<dbReference type="NCBIfam" id="NF043076">
    <property type="entry name" value="PHA_gran_PhaM"/>
    <property type="match status" value="1"/>
</dbReference>
<dbReference type="Proteomes" id="UP001168613">
    <property type="component" value="Unassembled WGS sequence"/>
</dbReference>
<gene>
    <name evidence="2" type="ORF">LMS43_01790</name>
</gene>
<dbReference type="RefSeq" id="WP_266122652.1">
    <property type="nucleotide sequence ID" value="NZ_JAJHNU010000001.1"/>
</dbReference>
<proteinExistence type="predicted"/>
<feature type="region of interest" description="Disordered" evidence="1">
    <location>
        <begin position="192"/>
        <end position="270"/>
    </location>
</feature>
<dbReference type="EMBL" id="JAJHNU010000001">
    <property type="protein sequence ID" value="MDN4120012.1"/>
    <property type="molecule type" value="Genomic_DNA"/>
</dbReference>
<accession>A0ABT8EFF2</accession>
<organism evidence="2 3">
    <name type="scientific">Alcaligenes endophyticus</name>
    <dbReference type="NCBI Taxonomy" id="1929088"/>
    <lineage>
        <taxon>Bacteria</taxon>
        <taxon>Pseudomonadati</taxon>
        <taxon>Pseudomonadota</taxon>
        <taxon>Betaproteobacteria</taxon>
        <taxon>Burkholderiales</taxon>
        <taxon>Alcaligenaceae</taxon>
        <taxon>Alcaligenes</taxon>
    </lineage>
</organism>
<name>A0ABT8EFF2_9BURK</name>
<evidence type="ECO:0008006" key="4">
    <source>
        <dbReference type="Google" id="ProtNLM"/>
    </source>
</evidence>
<protein>
    <recommendedName>
        <fullName evidence="4">Transcriptional regulator</fullName>
    </recommendedName>
</protein>
<comment type="caution">
    <text evidence="2">The sequence shown here is derived from an EMBL/GenBank/DDBJ whole genome shotgun (WGS) entry which is preliminary data.</text>
</comment>
<sequence>MNTNPFNLPNFAALGDPNENPLLRSMDMMSQAWRNMATGGSADMGAAVMGQLDPDELDRRIRDMRAVESWLQLNLSMLSATIQGLEIQRSTLNTLHELVRSTGQKNPFEGFLAAQPTKSTADASETSSAASASAPTVSDSGTTHDASAAMAEESAKALAEAGAAAKGWWNMLQQQFESLTAASLKQAEALRPAAPQAVSPDTTLGARQSPFSGTAATSAATAPVKASTPSPRKGVSKTAKTAAKKAAKTAPARKTAAKSVAPARPSGTTK</sequence>
<feature type="region of interest" description="Disordered" evidence="1">
    <location>
        <begin position="116"/>
        <end position="151"/>
    </location>
</feature>
<evidence type="ECO:0000313" key="3">
    <source>
        <dbReference type="Proteomes" id="UP001168613"/>
    </source>
</evidence>
<feature type="compositionally biased region" description="Low complexity" evidence="1">
    <location>
        <begin position="209"/>
        <end position="241"/>
    </location>
</feature>
<dbReference type="InterPro" id="IPR050026">
    <property type="entry name" value="PHA_gran_PhaM_N"/>
</dbReference>
<feature type="compositionally biased region" description="Low complexity" evidence="1">
    <location>
        <begin position="248"/>
        <end position="258"/>
    </location>
</feature>
<evidence type="ECO:0000313" key="2">
    <source>
        <dbReference type="EMBL" id="MDN4120012.1"/>
    </source>
</evidence>
<evidence type="ECO:0000256" key="1">
    <source>
        <dbReference type="SAM" id="MobiDB-lite"/>
    </source>
</evidence>
<keyword evidence="3" id="KW-1185">Reference proteome</keyword>
<reference evidence="2" key="1">
    <citation type="submission" date="2021-11" db="EMBL/GenBank/DDBJ databases">
        <title>Draft genome sequence of Alcaligenes endophyticus type strain CCUG 75668T.</title>
        <authorList>
            <person name="Salva-Serra F."/>
            <person name="Duran R.E."/>
            <person name="Seeger M."/>
            <person name="Moore E.R.B."/>
            <person name="Jaen-Luchoro D."/>
        </authorList>
    </citation>
    <scope>NUCLEOTIDE SEQUENCE</scope>
    <source>
        <strain evidence="2">CCUG 75668</strain>
    </source>
</reference>
<feature type="compositionally biased region" description="Low complexity" evidence="1">
    <location>
        <begin position="119"/>
        <end position="151"/>
    </location>
</feature>